<organism evidence="2 3">
    <name type="scientific">Nocardioides panacihumi</name>
    <dbReference type="NCBI Taxonomy" id="400774"/>
    <lineage>
        <taxon>Bacteria</taxon>
        <taxon>Bacillati</taxon>
        <taxon>Actinomycetota</taxon>
        <taxon>Actinomycetes</taxon>
        <taxon>Propionibacteriales</taxon>
        <taxon>Nocardioidaceae</taxon>
        <taxon>Nocardioides</taxon>
    </lineage>
</organism>
<name>A0ABN2RW00_9ACTN</name>
<reference evidence="3" key="1">
    <citation type="journal article" date="2019" name="Int. J. Syst. Evol. Microbiol.">
        <title>The Global Catalogue of Microorganisms (GCM) 10K type strain sequencing project: providing services to taxonomists for standard genome sequencing and annotation.</title>
        <authorList>
            <consortium name="The Broad Institute Genomics Platform"/>
            <consortium name="The Broad Institute Genome Sequencing Center for Infectious Disease"/>
            <person name="Wu L."/>
            <person name="Ma J."/>
        </authorList>
    </citation>
    <scope>NUCLEOTIDE SEQUENCE [LARGE SCALE GENOMIC DNA]</scope>
    <source>
        <strain evidence="3">JCM 15309</strain>
    </source>
</reference>
<proteinExistence type="predicted"/>
<protein>
    <recommendedName>
        <fullName evidence="1">SprT-like domain-containing protein</fullName>
    </recommendedName>
</protein>
<dbReference type="Pfam" id="PF10263">
    <property type="entry name" value="SprT-like"/>
    <property type="match status" value="1"/>
</dbReference>
<accession>A0ABN2RW00</accession>
<dbReference type="InterPro" id="IPR006640">
    <property type="entry name" value="SprT-like_domain"/>
</dbReference>
<feature type="domain" description="SprT-like" evidence="1">
    <location>
        <begin position="4"/>
        <end position="147"/>
    </location>
</feature>
<dbReference type="EMBL" id="BAAAPB010000006">
    <property type="protein sequence ID" value="GAA1975904.1"/>
    <property type="molecule type" value="Genomic_DNA"/>
</dbReference>
<evidence type="ECO:0000313" key="2">
    <source>
        <dbReference type="EMBL" id="GAA1975904.1"/>
    </source>
</evidence>
<dbReference type="SMART" id="SM00731">
    <property type="entry name" value="SprT"/>
    <property type="match status" value="1"/>
</dbReference>
<keyword evidence="3" id="KW-1185">Reference proteome</keyword>
<gene>
    <name evidence="2" type="ORF">GCM10009798_41440</name>
</gene>
<dbReference type="Proteomes" id="UP001500571">
    <property type="component" value="Unassembled WGS sequence"/>
</dbReference>
<evidence type="ECO:0000313" key="3">
    <source>
        <dbReference type="Proteomes" id="UP001500571"/>
    </source>
</evidence>
<evidence type="ECO:0000259" key="1">
    <source>
        <dbReference type="SMART" id="SM00731"/>
    </source>
</evidence>
<comment type="caution">
    <text evidence="2">The sequence shown here is derived from an EMBL/GenBank/DDBJ whole genome shotgun (WGS) entry which is preliminary data.</text>
</comment>
<sequence>MVASNLSAVDLEDARRLAHELMTQHGLHGWRFELDRAKRRAGICRHQQRTIGLSAPLTRLHPEEEVRDTILHEIAHALAGPRAGHGPAWVATARRIGCSAARCVPEDAPTVPGAWVGVCSRGHRVDRHRRPERVLLCTRCNDRPNPERTFEWRHHGQPAPMHPNYVDELQALREGRRLIRLGVGVRARIVAPGDFHGRVGTVVKTGRTRYHVRLREGVLAVVHAGVEPA</sequence>